<proteinExistence type="predicted"/>
<dbReference type="EMBL" id="ABEU02000023">
    <property type="protein sequence ID" value="PNR29186.1"/>
    <property type="molecule type" value="Genomic_DNA"/>
</dbReference>
<dbReference type="AlphaFoldDB" id="A0A2K1IIT2"/>
<evidence type="ECO:0000313" key="1">
    <source>
        <dbReference type="EMBL" id="PNR29186.1"/>
    </source>
</evidence>
<evidence type="ECO:0000313" key="2">
    <source>
        <dbReference type="EnsemblPlants" id="PAC:32949521.CDS.1"/>
    </source>
</evidence>
<protein>
    <submittedName>
        <fullName evidence="1 2">Uncharacterized protein</fullName>
    </submittedName>
</protein>
<reference evidence="1 3" key="2">
    <citation type="journal article" date="2018" name="Plant J.">
        <title>The Physcomitrella patens chromosome-scale assembly reveals moss genome structure and evolution.</title>
        <authorList>
            <person name="Lang D."/>
            <person name="Ullrich K.K."/>
            <person name="Murat F."/>
            <person name="Fuchs J."/>
            <person name="Jenkins J."/>
            <person name="Haas F.B."/>
            <person name="Piednoel M."/>
            <person name="Gundlach H."/>
            <person name="Van Bel M."/>
            <person name="Meyberg R."/>
            <person name="Vives C."/>
            <person name="Morata J."/>
            <person name="Symeonidi A."/>
            <person name="Hiss M."/>
            <person name="Muchero W."/>
            <person name="Kamisugi Y."/>
            <person name="Saleh O."/>
            <person name="Blanc G."/>
            <person name="Decker E.L."/>
            <person name="van Gessel N."/>
            <person name="Grimwood J."/>
            <person name="Hayes R.D."/>
            <person name="Graham S.W."/>
            <person name="Gunter L.E."/>
            <person name="McDaniel S.F."/>
            <person name="Hoernstein S.N.W."/>
            <person name="Larsson A."/>
            <person name="Li F.W."/>
            <person name="Perroud P.F."/>
            <person name="Phillips J."/>
            <person name="Ranjan P."/>
            <person name="Rokshar D.S."/>
            <person name="Rothfels C.J."/>
            <person name="Schneider L."/>
            <person name="Shu S."/>
            <person name="Stevenson D.W."/>
            <person name="Thummler F."/>
            <person name="Tillich M."/>
            <person name="Villarreal Aguilar J.C."/>
            <person name="Widiez T."/>
            <person name="Wong G.K."/>
            <person name="Wymore A."/>
            <person name="Zhang Y."/>
            <person name="Zimmer A.D."/>
            <person name="Quatrano R.S."/>
            <person name="Mayer K.F.X."/>
            <person name="Goodstein D."/>
            <person name="Casacuberta J.M."/>
            <person name="Vandepoele K."/>
            <person name="Reski R."/>
            <person name="Cuming A.C."/>
            <person name="Tuskan G.A."/>
            <person name="Maumus F."/>
            <person name="Salse J."/>
            <person name="Schmutz J."/>
            <person name="Rensing S.A."/>
        </authorList>
    </citation>
    <scope>NUCLEOTIDE SEQUENCE [LARGE SCALE GENOMIC DNA]</scope>
    <source>
        <strain evidence="2 3">cv. Gransden 2004</strain>
    </source>
</reference>
<dbReference type="EnsemblPlants" id="Pp3c23_10461V3.1">
    <property type="protein sequence ID" value="PAC:32949521.CDS.1"/>
    <property type="gene ID" value="Pp3c23_10461"/>
</dbReference>
<reference evidence="2" key="3">
    <citation type="submission" date="2020-12" db="UniProtKB">
        <authorList>
            <consortium name="EnsemblPlants"/>
        </authorList>
    </citation>
    <scope>IDENTIFICATION</scope>
</reference>
<evidence type="ECO:0000313" key="3">
    <source>
        <dbReference type="Proteomes" id="UP000006727"/>
    </source>
</evidence>
<dbReference type="Gramene" id="Pp3c23_10461V3.1">
    <property type="protein sequence ID" value="PAC:32949521.CDS.1"/>
    <property type="gene ID" value="Pp3c23_10461"/>
</dbReference>
<dbReference type="Proteomes" id="UP000006727">
    <property type="component" value="Chromosome 23"/>
</dbReference>
<name>A0A2K1IIT2_PHYPA</name>
<organism evidence="1">
    <name type="scientific">Physcomitrium patens</name>
    <name type="common">Spreading-leaved earth moss</name>
    <name type="synonym">Physcomitrella patens</name>
    <dbReference type="NCBI Taxonomy" id="3218"/>
    <lineage>
        <taxon>Eukaryota</taxon>
        <taxon>Viridiplantae</taxon>
        <taxon>Streptophyta</taxon>
        <taxon>Embryophyta</taxon>
        <taxon>Bryophyta</taxon>
        <taxon>Bryophytina</taxon>
        <taxon>Bryopsida</taxon>
        <taxon>Funariidae</taxon>
        <taxon>Funariales</taxon>
        <taxon>Funariaceae</taxon>
        <taxon>Physcomitrium</taxon>
    </lineage>
</organism>
<reference evidence="1 3" key="1">
    <citation type="journal article" date="2008" name="Science">
        <title>The Physcomitrella genome reveals evolutionary insights into the conquest of land by plants.</title>
        <authorList>
            <person name="Rensing S."/>
            <person name="Lang D."/>
            <person name="Zimmer A."/>
            <person name="Terry A."/>
            <person name="Salamov A."/>
            <person name="Shapiro H."/>
            <person name="Nishiyama T."/>
            <person name="Perroud P.-F."/>
            <person name="Lindquist E."/>
            <person name="Kamisugi Y."/>
            <person name="Tanahashi T."/>
            <person name="Sakakibara K."/>
            <person name="Fujita T."/>
            <person name="Oishi K."/>
            <person name="Shin-I T."/>
            <person name="Kuroki Y."/>
            <person name="Toyoda A."/>
            <person name="Suzuki Y."/>
            <person name="Hashimoto A."/>
            <person name="Yamaguchi K."/>
            <person name="Sugano A."/>
            <person name="Kohara Y."/>
            <person name="Fujiyama A."/>
            <person name="Anterola A."/>
            <person name="Aoki S."/>
            <person name="Ashton N."/>
            <person name="Barbazuk W.B."/>
            <person name="Barker E."/>
            <person name="Bennetzen J."/>
            <person name="Bezanilla M."/>
            <person name="Blankenship R."/>
            <person name="Cho S.H."/>
            <person name="Dutcher S."/>
            <person name="Estelle M."/>
            <person name="Fawcett J.A."/>
            <person name="Gundlach H."/>
            <person name="Hanada K."/>
            <person name="Heyl A."/>
            <person name="Hicks K.A."/>
            <person name="Hugh J."/>
            <person name="Lohr M."/>
            <person name="Mayer K."/>
            <person name="Melkozernov A."/>
            <person name="Murata T."/>
            <person name="Nelson D."/>
            <person name="Pils B."/>
            <person name="Prigge M."/>
            <person name="Reiss B."/>
            <person name="Renner T."/>
            <person name="Rombauts S."/>
            <person name="Rushton P."/>
            <person name="Sanderfoot A."/>
            <person name="Schween G."/>
            <person name="Shiu S.-H."/>
            <person name="Stueber K."/>
            <person name="Theodoulou F.L."/>
            <person name="Tu H."/>
            <person name="Van de Peer Y."/>
            <person name="Verrier P.J."/>
            <person name="Waters E."/>
            <person name="Wood A."/>
            <person name="Yang L."/>
            <person name="Cove D."/>
            <person name="Cuming A."/>
            <person name="Hasebe M."/>
            <person name="Lucas S."/>
            <person name="Mishler D.B."/>
            <person name="Reski R."/>
            <person name="Grigoriev I."/>
            <person name="Quatrano R.S."/>
            <person name="Boore J.L."/>
        </authorList>
    </citation>
    <scope>NUCLEOTIDE SEQUENCE [LARGE SCALE GENOMIC DNA]</scope>
    <source>
        <strain evidence="2 3">cv. Gransden 2004</strain>
    </source>
</reference>
<gene>
    <name evidence="1" type="ORF">PHYPA_027878</name>
</gene>
<accession>A0A2K1IIT2</accession>
<sequence>MSLPSLLDDVPSVKSYYGILTGLTALKQMQGREFCFSCNVTGSHVPTTVFHSLLVKVRNMSWFIEHQFSQGPQKLLENANKSQIKVIGLFASKVLHRASRLFRAFGASSLQRGCR</sequence>
<keyword evidence="3" id="KW-1185">Reference proteome</keyword>
<dbReference type="InParanoid" id="A0A2K1IIT2"/>